<dbReference type="RefSeq" id="WP_106703032.1">
    <property type="nucleotide sequence ID" value="NZ_CP027666.1"/>
</dbReference>
<accession>A0A2S0MF08</accession>
<dbReference type="KEGG" id="otk:C6570_09770"/>
<evidence type="ECO:0000313" key="5">
    <source>
        <dbReference type="Proteomes" id="UP000239709"/>
    </source>
</evidence>
<dbReference type="GO" id="GO:0005524">
    <property type="term" value="F:ATP binding"/>
    <property type="evidence" value="ECO:0007669"/>
    <property type="project" value="UniProtKB-KW"/>
</dbReference>
<reference evidence="4 5" key="1">
    <citation type="submission" date="2018-03" db="EMBL/GenBank/DDBJ databases">
        <title>Genome sequencing of Ottowia sp.</title>
        <authorList>
            <person name="Kim S.-J."/>
            <person name="Heo J."/>
            <person name="Kwon S.-W."/>
        </authorList>
    </citation>
    <scope>NUCLEOTIDE SEQUENCE [LARGE SCALE GENOMIC DNA]</scope>
    <source>
        <strain evidence="4 5">KADR8-3</strain>
    </source>
</reference>
<keyword evidence="5" id="KW-1185">Reference proteome</keyword>
<dbReference type="Pfam" id="PF00005">
    <property type="entry name" value="ABC_tran"/>
    <property type="match status" value="1"/>
</dbReference>
<evidence type="ECO:0000256" key="1">
    <source>
        <dbReference type="ARBA" id="ARBA00022741"/>
    </source>
</evidence>
<dbReference type="AlphaFoldDB" id="A0A2S0MF08"/>
<protein>
    <submittedName>
        <fullName evidence="4">ABC transporter</fullName>
    </submittedName>
</protein>
<sequence>MPDTSPHLHVDQLHFGYPGRPLWVGWSHHWAPGLGLVRGGDGSGKTSLLQLLAGQRSAASGRIALQWSAEEDGAPASAPYIPSDTAPSAVVPVTSTGSVAPGAAYIEQVFWMNPREPGLPPTQTPAQWLATLPARWPQWSDSALQQYLQGWTLAPHLGKPLLALSTGTQRKLFMAAALASGAPLTLIDEPVAGLDKPSVNYLADALNAVAHAPQRIVLVAHYEALPGVRWQSMVDLPG</sequence>
<dbReference type="InterPro" id="IPR027417">
    <property type="entry name" value="P-loop_NTPase"/>
</dbReference>
<evidence type="ECO:0000313" key="4">
    <source>
        <dbReference type="EMBL" id="AVO34479.1"/>
    </source>
</evidence>
<dbReference type="OrthoDB" id="8772152at2"/>
<dbReference type="EMBL" id="CP027666">
    <property type="protein sequence ID" value="AVO34479.1"/>
    <property type="molecule type" value="Genomic_DNA"/>
</dbReference>
<dbReference type="PANTHER" id="PTHR43158:SF2">
    <property type="entry name" value="SKFA PEPTIDE EXPORT ATP-BINDING PROTEIN SKFE"/>
    <property type="match status" value="1"/>
</dbReference>
<dbReference type="PANTHER" id="PTHR43158">
    <property type="entry name" value="SKFA PEPTIDE EXPORT ATP-BINDING PROTEIN SKFE"/>
    <property type="match status" value="1"/>
</dbReference>
<dbReference type="Proteomes" id="UP000239709">
    <property type="component" value="Chromosome"/>
</dbReference>
<dbReference type="SUPFAM" id="SSF52540">
    <property type="entry name" value="P-loop containing nucleoside triphosphate hydrolases"/>
    <property type="match status" value="1"/>
</dbReference>
<keyword evidence="2" id="KW-0067">ATP-binding</keyword>
<dbReference type="GO" id="GO:0016887">
    <property type="term" value="F:ATP hydrolysis activity"/>
    <property type="evidence" value="ECO:0007669"/>
    <property type="project" value="InterPro"/>
</dbReference>
<keyword evidence="1" id="KW-0547">Nucleotide-binding</keyword>
<dbReference type="InterPro" id="IPR003439">
    <property type="entry name" value="ABC_transporter-like_ATP-bd"/>
</dbReference>
<organism evidence="4 5">
    <name type="scientific">Ottowia oryzae</name>
    <dbReference type="NCBI Taxonomy" id="2109914"/>
    <lineage>
        <taxon>Bacteria</taxon>
        <taxon>Pseudomonadati</taxon>
        <taxon>Pseudomonadota</taxon>
        <taxon>Betaproteobacteria</taxon>
        <taxon>Burkholderiales</taxon>
        <taxon>Comamonadaceae</taxon>
        <taxon>Ottowia</taxon>
    </lineage>
</organism>
<evidence type="ECO:0000256" key="2">
    <source>
        <dbReference type="ARBA" id="ARBA00022840"/>
    </source>
</evidence>
<gene>
    <name evidence="4" type="ORF">C6570_09770</name>
</gene>
<feature type="domain" description="ABC transporter" evidence="3">
    <location>
        <begin position="38"/>
        <end position="192"/>
    </location>
</feature>
<evidence type="ECO:0000259" key="3">
    <source>
        <dbReference type="Pfam" id="PF00005"/>
    </source>
</evidence>
<proteinExistence type="predicted"/>
<dbReference type="Gene3D" id="3.40.50.300">
    <property type="entry name" value="P-loop containing nucleotide triphosphate hydrolases"/>
    <property type="match status" value="1"/>
</dbReference>
<name>A0A2S0MF08_9BURK</name>